<feature type="signal peptide" evidence="1">
    <location>
        <begin position="1"/>
        <end position="20"/>
    </location>
</feature>
<evidence type="ECO:0000256" key="1">
    <source>
        <dbReference type="SAM" id="SignalP"/>
    </source>
</evidence>
<accession>A0A8S3XV01</accession>
<organism evidence="2 3">
    <name type="scientific">Parnassius apollo</name>
    <name type="common">Apollo butterfly</name>
    <name type="synonym">Papilio apollo</name>
    <dbReference type="NCBI Taxonomy" id="110799"/>
    <lineage>
        <taxon>Eukaryota</taxon>
        <taxon>Metazoa</taxon>
        <taxon>Ecdysozoa</taxon>
        <taxon>Arthropoda</taxon>
        <taxon>Hexapoda</taxon>
        <taxon>Insecta</taxon>
        <taxon>Pterygota</taxon>
        <taxon>Neoptera</taxon>
        <taxon>Endopterygota</taxon>
        <taxon>Lepidoptera</taxon>
        <taxon>Glossata</taxon>
        <taxon>Ditrysia</taxon>
        <taxon>Papilionoidea</taxon>
        <taxon>Papilionidae</taxon>
        <taxon>Parnassiinae</taxon>
        <taxon>Parnassini</taxon>
        <taxon>Parnassius</taxon>
        <taxon>Parnassius</taxon>
    </lineage>
</organism>
<dbReference type="EMBL" id="CAJQZP010001367">
    <property type="protein sequence ID" value="CAG5041983.1"/>
    <property type="molecule type" value="Genomic_DNA"/>
</dbReference>
<evidence type="ECO:0000313" key="3">
    <source>
        <dbReference type="Proteomes" id="UP000691718"/>
    </source>
</evidence>
<keyword evidence="3" id="KW-1185">Reference proteome</keyword>
<dbReference type="Proteomes" id="UP000691718">
    <property type="component" value="Unassembled WGS sequence"/>
</dbReference>
<gene>
    <name evidence="2" type="ORF">PAPOLLO_LOCUS22310</name>
</gene>
<comment type="caution">
    <text evidence="2">The sequence shown here is derived from an EMBL/GenBank/DDBJ whole genome shotgun (WGS) entry which is preliminary data.</text>
</comment>
<dbReference type="AlphaFoldDB" id="A0A8S3XV01"/>
<keyword evidence="1" id="KW-0732">Signal</keyword>
<evidence type="ECO:0000313" key="2">
    <source>
        <dbReference type="EMBL" id="CAG5041983.1"/>
    </source>
</evidence>
<name>A0A8S3XV01_PARAO</name>
<dbReference type="OrthoDB" id="6998938at2759"/>
<sequence length="95" mass="11053">MSSILRLSILAIVYLQLAKAAPKSSNKQHSCQEFSKNVTFEDNEALGIWYLLHVRNEKLNSFGESHCVEFTNIAQEERKKSRRTHWKIHREPQVG</sequence>
<protein>
    <submittedName>
        <fullName evidence="2">(apollo) hypothetical protein</fullName>
    </submittedName>
</protein>
<feature type="chain" id="PRO_5035718484" evidence="1">
    <location>
        <begin position="21"/>
        <end position="95"/>
    </location>
</feature>
<reference evidence="2" key="1">
    <citation type="submission" date="2021-04" db="EMBL/GenBank/DDBJ databases">
        <authorList>
            <person name="Tunstrom K."/>
        </authorList>
    </citation>
    <scope>NUCLEOTIDE SEQUENCE</scope>
</reference>
<proteinExistence type="predicted"/>